<dbReference type="Proteomes" id="UP000230790">
    <property type="component" value="Unassembled WGS sequence"/>
</dbReference>
<reference evidence="3 4" key="1">
    <citation type="submission" date="2017-11" db="EMBL/GenBank/DDBJ databases">
        <title>Evolution of Phototrophy in the Chloroflexi Phylum Driven by Horizontal Gene Transfer.</title>
        <authorList>
            <person name="Ward L.M."/>
            <person name="Hemp J."/>
            <person name="Shih P.M."/>
            <person name="Mcglynn S.E."/>
            <person name="Fischer W."/>
        </authorList>
    </citation>
    <scope>NUCLEOTIDE SEQUENCE [LARGE SCALE GENOMIC DNA]</scope>
    <source>
        <strain evidence="3">JP3_7</strain>
    </source>
</reference>
<feature type="non-terminal residue" evidence="3">
    <location>
        <position position="1"/>
    </location>
</feature>
<name>A0A2M8Q956_9CHLR</name>
<evidence type="ECO:0000256" key="1">
    <source>
        <dbReference type="SAM" id="Phobius"/>
    </source>
</evidence>
<gene>
    <name evidence="3" type="ORF">CUN48_14365</name>
</gene>
<comment type="caution">
    <text evidence="3">The sequence shown here is derived from an EMBL/GenBank/DDBJ whole genome shotgun (WGS) entry which is preliminary data.</text>
</comment>
<keyword evidence="1" id="KW-0812">Transmembrane</keyword>
<dbReference type="AlphaFoldDB" id="A0A2M8Q956"/>
<proteinExistence type="predicted"/>
<feature type="transmembrane region" description="Helical" evidence="1">
    <location>
        <begin position="74"/>
        <end position="96"/>
    </location>
</feature>
<evidence type="ECO:0000313" key="4">
    <source>
        <dbReference type="Proteomes" id="UP000230790"/>
    </source>
</evidence>
<accession>A0A2M8Q956</accession>
<feature type="chain" id="PRO_5014617850" description="NADH:quinone oxidoreductase/Mrp antiporter membrane subunit domain-containing protein" evidence="2">
    <location>
        <begin position="21"/>
        <end position="223"/>
    </location>
</feature>
<sequence length="223" mass="23226">ALLLPALALAGFPLTSGAVAKAALKAATATLPDGWPALLNGLLPLAAVGTTLLMARFLWLMATTAPQAKRPPKVMWGAWLALLVGVASVLFVWPSAGSAVRDAFKPDSLWVATWPVLVGALAAAIAPWVARSIAWSPLPAGDALVLYAAAAVRLSQALRLAQNSIEGGERRLVAAFSMWRRQVAAADLAASWELRLRSNWLLVGGALLGLTLALLWMVGAAIG</sequence>
<dbReference type="EMBL" id="PGTN01000286">
    <property type="protein sequence ID" value="PJF46326.1"/>
    <property type="molecule type" value="Genomic_DNA"/>
</dbReference>
<evidence type="ECO:0000313" key="3">
    <source>
        <dbReference type="EMBL" id="PJF46326.1"/>
    </source>
</evidence>
<feature type="transmembrane region" description="Helical" evidence="1">
    <location>
        <begin position="41"/>
        <end position="62"/>
    </location>
</feature>
<keyword evidence="1" id="KW-0472">Membrane</keyword>
<feature type="signal peptide" evidence="2">
    <location>
        <begin position="1"/>
        <end position="20"/>
    </location>
</feature>
<feature type="transmembrane region" description="Helical" evidence="1">
    <location>
        <begin position="200"/>
        <end position="222"/>
    </location>
</feature>
<keyword evidence="1" id="KW-1133">Transmembrane helix</keyword>
<evidence type="ECO:0008006" key="5">
    <source>
        <dbReference type="Google" id="ProtNLM"/>
    </source>
</evidence>
<protein>
    <recommendedName>
        <fullName evidence="5">NADH:quinone oxidoreductase/Mrp antiporter membrane subunit domain-containing protein</fullName>
    </recommendedName>
</protein>
<keyword evidence="2" id="KW-0732">Signal</keyword>
<feature type="transmembrane region" description="Helical" evidence="1">
    <location>
        <begin position="108"/>
        <end position="130"/>
    </location>
</feature>
<evidence type="ECO:0000256" key="2">
    <source>
        <dbReference type="SAM" id="SignalP"/>
    </source>
</evidence>
<organism evidence="3 4">
    <name type="scientific">Candidatus Thermofonsia Clade 3 bacterium</name>
    <dbReference type="NCBI Taxonomy" id="2364212"/>
    <lineage>
        <taxon>Bacteria</taxon>
        <taxon>Bacillati</taxon>
        <taxon>Chloroflexota</taxon>
        <taxon>Candidatus Thermofontia</taxon>
        <taxon>Candidatus Thermofonsia Clade 3</taxon>
    </lineage>
</organism>